<evidence type="ECO:0000256" key="3">
    <source>
        <dbReference type="RuleBase" id="RU362118"/>
    </source>
</evidence>
<keyword evidence="5" id="KW-1185">Reference proteome</keyword>
<dbReference type="PANTHER" id="PTHR42699:SF1">
    <property type="entry name" value="CYSTATHIONINE GAMMA-SYNTHASE-RELATED"/>
    <property type="match status" value="1"/>
</dbReference>
<dbReference type="Gene3D" id="3.90.1150.10">
    <property type="entry name" value="Aspartate Aminotransferase, domain 1"/>
    <property type="match status" value="1"/>
</dbReference>
<reference evidence="5" key="1">
    <citation type="submission" date="2024-04" db="EMBL/GenBank/DDBJ databases">
        <authorList>
            <person name="Shaw F."/>
            <person name="Minotto A."/>
        </authorList>
    </citation>
    <scope>NUCLEOTIDE SEQUENCE [LARGE SCALE GENOMIC DNA]</scope>
</reference>
<evidence type="ECO:0008006" key="6">
    <source>
        <dbReference type="Google" id="ProtNLM"/>
    </source>
</evidence>
<dbReference type="SUPFAM" id="SSF53383">
    <property type="entry name" value="PLP-dependent transferases"/>
    <property type="match status" value="1"/>
</dbReference>
<comment type="cofactor">
    <cofactor evidence="1 3">
        <name>pyridoxal 5'-phosphate</name>
        <dbReference type="ChEBI" id="CHEBI:597326"/>
    </cofactor>
</comment>
<evidence type="ECO:0000256" key="1">
    <source>
        <dbReference type="ARBA" id="ARBA00001933"/>
    </source>
</evidence>
<name>A0ABP1DLQ7_9APHY</name>
<dbReference type="Gene3D" id="3.40.640.10">
    <property type="entry name" value="Type I PLP-dependent aspartate aminotransferase-like (Major domain)"/>
    <property type="match status" value="1"/>
</dbReference>
<accession>A0ABP1DLQ7</accession>
<evidence type="ECO:0000313" key="5">
    <source>
        <dbReference type="Proteomes" id="UP001497453"/>
    </source>
</evidence>
<keyword evidence="2 3" id="KW-0663">Pyridoxal phosphate</keyword>
<dbReference type="Proteomes" id="UP001497453">
    <property type="component" value="Chromosome 5"/>
</dbReference>
<dbReference type="InterPro" id="IPR015422">
    <property type="entry name" value="PyrdxlP-dep_Trfase_small"/>
</dbReference>
<dbReference type="InterPro" id="IPR015424">
    <property type="entry name" value="PyrdxlP-dep_Trfase"/>
</dbReference>
<organism evidence="4 5">
    <name type="scientific">Somion occarium</name>
    <dbReference type="NCBI Taxonomy" id="3059160"/>
    <lineage>
        <taxon>Eukaryota</taxon>
        <taxon>Fungi</taxon>
        <taxon>Dikarya</taxon>
        <taxon>Basidiomycota</taxon>
        <taxon>Agaricomycotina</taxon>
        <taxon>Agaricomycetes</taxon>
        <taxon>Polyporales</taxon>
        <taxon>Cerrenaceae</taxon>
        <taxon>Somion</taxon>
    </lineage>
</organism>
<dbReference type="InterPro" id="IPR015421">
    <property type="entry name" value="PyrdxlP-dep_Trfase_major"/>
</dbReference>
<dbReference type="Pfam" id="PF01053">
    <property type="entry name" value="Cys_Met_Meta_PP"/>
    <property type="match status" value="1"/>
</dbReference>
<protein>
    <recommendedName>
        <fullName evidence="6">Cystathionine gamma-synthase</fullName>
    </recommendedName>
</protein>
<dbReference type="InterPro" id="IPR000277">
    <property type="entry name" value="Cys/Met-Metab_PyrdxlP-dep_enz"/>
</dbReference>
<dbReference type="EMBL" id="OZ037948">
    <property type="protein sequence ID" value="CAL1708740.1"/>
    <property type="molecule type" value="Genomic_DNA"/>
</dbReference>
<proteinExistence type="inferred from homology"/>
<evidence type="ECO:0000256" key="2">
    <source>
        <dbReference type="ARBA" id="ARBA00022898"/>
    </source>
</evidence>
<evidence type="ECO:0000313" key="4">
    <source>
        <dbReference type="EMBL" id="CAL1708740.1"/>
    </source>
</evidence>
<dbReference type="PANTHER" id="PTHR42699">
    <property type="match status" value="1"/>
</dbReference>
<comment type="similarity">
    <text evidence="3">Belongs to the trans-sulfuration enzymes family.</text>
</comment>
<sequence length="531" mass="58972">MTQAFVHIPMGTPLPQLPHAISVSIPTWKETWDYKRDECNPKMLDRFETGYPRYFIHRSIEKLARICEAQFGSPSETSLLIASRRAAEACRDFLTVRKVSSRVISLRVQDAHFTALFFNPESYDTARLFWELTGLGVSSRCADQCLESIAKDPASLQVYTDSTTNGHTGMAKEGEQAKAAVRHRISGLLSQSSTTTVADTDVFLYPTGMSAVWFSHQLCLGALGERPSVCFGFPYTDTLKILHNWCSDDLAFYPDGSEASIDRLEELLAARHAENPSIPPILALFTELPSNPLLRSVNLPRLRKLANQYDFVIVVDETVGNFANVDILPYTDIIASSLSKTFSGAGNVMGGSLVLNPAGKHYTRLSEHIRETYEDLWFSADAIVMEQNSRDFAERMRAVSDNAAAVAHLLRDAHPIITEVFYPEWQTTELYNACRRPGAGYGGLFSLHFVSPACARAFYDTLPCAKGPSFGTNFTLACFYTVLAHYYELEWAEGLGVGADLVRISIGLEDREEMLGAFKSALEAARKAYEA</sequence>
<gene>
    <name evidence="4" type="ORF">GFSPODELE1_LOCUS7002</name>
</gene>
<dbReference type="InterPro" id="IPR051750">
    <property type="entry name" value="Trans-sulfuration_enzymes"/>
</dbReference>